<protein>
    <submittedName>
        <fullName evidence="2">Transmembrane protein EpsG</fullName>
    </submittedName>
</protein>
<accession>A0A1I1UCH2</accession>
<feature type="transmembrane region" description="Helical" evidence="1">
    <location>
        <begin position="333"/>
        <end position="358"/>
    </location>
</feature>
<feature type="transmembrane region" description="Helical" evidence="1">
    <location>
        <begin position="212"/>
        <end position="233"/>
    </location>
</feature>
<keyword evidence="3" id="KW-1185">Reference proteome</keyword>
<dbReference type="RefSeq" id="WP_090082359.1">
    <property type="nucleotide sequence ID" value="NZ_FOMR01000003.1"/>
</dbReference>
<dbReference type="Proteomes" id="UP000199474">
    <property type="component" value="Unassembled WGS sequence"/>
</dbReference>
<feature type="transmembrane region" description="Helical" evidence="1">
    <location>
        <begin position="283"/>
        <end position="303"/>
    </location>
</feature>
<organism evidence="2 3">
    <name type="scientific">Lentibacillus persicus</name>
    <dbReference type="NCBI Taxonomy" id="640948"/>
    <lineage>
        <taxon>Bacteria</taxon>
        <taxon>Bacillati</taxon>
        <taxon>Bacillota</taxon>
        <taxon>Bacilli</taxon>
        <taxon>Bacillales</taxon>
        <taxon>Bacillaceae</taxon>
        <taxon>Lentibacillus</taxon>
    </lineage>
</organism>
<feature type="transmembrane region" description="Helical" evidence="1">
    <location>
        <begin position="253"/>
        <end position="271"/>
    </location>
</feature>
<reference evidence="3" key="1">
    <citation type="submission" date="2016-10" db="EMBL/GenBank/DDBJ databases">
        <authorList>
            <person name="Varghese N."/>
            <person name="Submissions S."/>
        </authorList>
    </citation>
    <scope>NUCLEOTIDE SEQUENCE [LARGE SCALE GENOMIC DNA]</scope>
    <source>
        <strain evidence="3">DSM 22530</strain>
    </source>
</reference>
<feature type="transmembrane region" description="Helical" evidence="1">
    <location>
        <begin position="309"/>
        <end position="326"/>
    </location>
</feature>
<dbReference type="Pfam" id="PF14897">
    <property type="entry name" value="EpsG"/>
    <property type="match status" value="1"/>
</dbReference>
<sequence length="364" mass="41589">MTILWMNLVVVFGYALFARYFASPSYAIAGVGEQFSGAGMVKPNKILVLGSLTALVVSSGLRSNLGDTYYYMHAYESNEFTWAYILTQKDIGFGALQMFLQNYISEDPQVLVFTTALITNMLILIVFYNYSRLLEISLYVYITGGLFLVSMNGIRQMFAAAIAFTAIKFLIQGSFFKYALVIILASLFHQSALVLLPIYFLMRFKAWSKPTLALIVLSVIVVIGFEQFSALLFSALEDSQYGHYQDFQEGGANFLRVVVMGVPILIAYLGREKLREIFPESDVIVNMALLGFIFMIIATQNWIFARVSLYFELYNIILISWVVKVFRERDQKIIYLGIIVCYFAYYYFENVINLNIIYNSDYLM</sequence>
<dbReference type="OrthoDB" id="1649543at2"/>
<dbReference type="AlphaFoldDB" id="A0A1I1UCH2"/>
<keyword evidence="1 2" id="KW-0812">Transmembrane</keyword>
<evidence type="ECO:0000256" key="1">
    <source>
        <dbReference type="SAM" id="Phobius"/>
    </source>
</evidence>
<dbReference type="EMBL" id="FOMR01000003">
    <property type="protein sequence ID" value="SFD67278.1"/>
    <property type="molecule type" value="Genomic_DNA"/>
</dbReference>
<feature type="transmembrane region" description="Helical" evidence="1">
    <location>
        <begin position="110"/>
        <end position="131"/>
    </location>
</feature>
<evidence type="ECO:0000313" key="3">
    <source>
        <dbReference type="Proteomes" id="UP000199474"/>
    </source>
</evidence>
<feature type="transmembrane region" description="Helical" evidence="1">
    <location>
        <begin position="178"/>
        <end position="200"/>
    </location>
</feature>
<gene>
    <name evidence="2" type="ORF">SAMN05216238_10389</name>
</gene>
<name>A0A1I1UCH2_9BACI</name>
<dbReference type="STRING" id="640948.SAMN05216238_10389"/>
<feature type="transmembrane region" description="Helical" evidence="1">
    <location>
        <begin position="138"/>
        <end position="166"/>
    </location>
</feature>
<dbReference type="InterPro" id="IPR049458">
    <property type="entry name" value="EpsG-like"/>
</dbReference>
<keyword evidence="1" id="KW-1133">Transmembrane helix</keyword>
<keyword evidence="1" id="KW-0472">Membrane</keyword>
<proteinExistence type="predicted"/>
<evidence type="ECO:0000313" key="2">
    <source>
        <dbReference type="EMBL" id="SFD67278.1"/>
    </source>
</evidence>